<proteinExistence type="predicted"/>
<accession>A0A0P0C5P1</accession>
<dbReference type="OrthoDB" id="2677960at2"/>
<gene>
    <name evidence="1" type="ORF">DC20_05830</name>
</gene>
<dbReference type="Proteomes" id="UP000061382">
    <property type="component" value="Chromosome"/>
</dbReference>
<name>A0A0P0C5P1_9BACT</name>
<dbReference type="RefSeq" id="WP_062542967.1">
    <property type="nucleotide sequence ID" value="NZ_CP012643.1"/>
</dbReference>
<dbReference type="KEGG" id="rti:DC20_05830"/>
<reference evidence="1 2" key="1">
    <citation type="submission" date="2015-08" db="EMBL/GenBank/DDBJ databases">
        <title>Complete genome sequence of Rufibacter tibetensis strain 1351t, a radiation-resistant bacterium from tibet plateau.</title>
        <authorList>
            <person name="Dai J."/>
        </authorList>
    </citation>
    <scope>NUCLEOTIDE SEQUENCE [LARGE SCALE GENOMIC DNA]</scope>
    <source>
        <strain evidence="1 2">1351</strain>
    </source>
</reference>
<dbReference type="EMBL" id="CP012643">
    <property type="protein sequence ID" value="ALI98577.1"/>
    <property type="molecule type" value="Genomic_DNA"/>
</dbReference>
<evidence type="ECO:0000313" key="1">
    <source>
        <dbReference type="EMBL" id="ALI98577.1"/>
    </source>
</evidence>
<sequence>MSAVAALKGYRTQFLYSLHYILSNFSNDLVFRLEGEEDLDILDSNRQLLYAIQLKNLTKPLTLSDILSDKRTSFVKRFLASYSAAIPVLVSYGEISQSLKNYKEYKDTVNESEKTILKKYNITVDDWKLVKSKIQLEEINEKKIAEEVEKMMKTNFPLIDPIPTIGFLLNWLQHTAEKQQLITTKDFYNKVEDFGKYLTERIAIHDQYGLALKPLHKISIENLNIGLLETEFYNATSTRYEHILLGLDVNRKLHLEQINTALRETNAVIVKGASGQGKTALVFSFINQYYNDRLSFELNIQQDPINSLRSIQAIASISKSLDVPAVFVINVKPNSTDWLQIVKESSHLKHILFLIAIRNEDWYRATAVGVEFEHKEIDLALSKQEAGDIYHRLNERSKINHYTDFEEGWIKLGNDPPLLEFVYSITQGDSLHNKLKQQVHQIISEGGLTNNPQIDFLKIVSLADSLGARIDISKLDANIDYQFIIEKLENEYLIKKTSDRKFIQGLHMVRSQTLIEILFGDFSERKEQYTFKCISLIAEEDLYLFLLQVFHLGIITPNQLISKLHQVAVESWSIYAAIIKAYIWAGIRDYVESNRNVMDECREAFGDAWTMLLDFTFASSFDKNNLLDLLHVEEERKEKIKELNTRLQPKTKVFKLASDVINKLIYPQKTPLSGFEWKSFGEALFWLKNIDNCKHVIPAFSESDYESAFKILDSKSLSKLMLGMHTYSPELNAIRKQYAPFFVDKLKSELDIHHVSVDDNEVLVHYIIDVQKKEDTRSSNNFAVTILDILRTAFPDKKRFNSQGHGHRLQTLSLSHDETHKSISLENLPLEEWVNINSTIINLYEYKDRPADWSEYRAQLNKWEVLVQGKIEEINKSFQQLFQERKTYAPIVPIMQNAFLHKTKKIKEPKSIKDPLGIYGRIKPERIAENENEKKTITLYSKYDKFFKCLSDFTFNIDLFITQAGQTAFSKIKLKNSEKHIHDENIERLSQINLYNAIEKLIAYNHQYKSTFVNLDTNHTTKVEVNSLLTTATYWKAFLNDNSKGKYSFTKVLGLKSDFENRIIKDFKQASKINLFSIKYIRSTATNDKPLICIDSESPLGALLGMKEAYSLVQKAINHPEYTSLKYLMLQLWFSNFYFVQTIQKRSINNQWLEVRLYTIKDRSIDELASFNLMPQPIDSRVLENLKLETWTQLITAFHGVNKAAESFGKLVLFLDHLYDLRFLDELELDQTEQEKINIHVDNVGLELQQSYQIILNFYINIFNAFPFDKTTYLESEEEQLYWKALIDIKDNIFPQLDSEEINNQFIINMETIPEWVDKLKTCLESWTIFLFILYGKYINKHSTQVVNRV</sequence>
<protein>
    <submittedName>
        <fullName evidence="1">Uncharacterized protein</fullName>
    </submittedName>
</protein>
<evidence type="ECO:0000313" key="2">
    <source>
        <dbReference type="Proteomes" id="UP000061382"/>
    </source>
</evidence>
<organism evidence="1 2">
    <name type="scientific">Rufibacter tibetensis</name>
    <dbReference type="NCBI Taxonomy" id="512763"/>
    <lineage>
        <taxon>Bacteria</taxon>
        <taxon>Pseudomonadati</taxon>
        <taxon>Bacteroidota</taxon>
        <taxon>Cytophagia</taxon>
        <taxon>Cytophagales</taxon>
        <taxon>Hymenobacteraceae</taxon>
        <taxon>Rufibacter</taxon>
    </lineage>
</organism>
<keyword evidence="2" id="KW-1185">Reference proteome</keyword>
<dbReference type="PATRIC" id="fig|512763.3.peg.1290"/>